<dbReference type="AlphaFoldDB" id="A0A8D2JIV8"/>
<organism evidence="4 5">
    <name type="scientific">Varanus komodoensis</name>
    <name type="common">Komodo dragon</name>
    <dbReference type="NCBI Taxonomy" id="61221"/>
    <lineage>
        <taxon>Eukaryota</taxon>
        <taxon>Metazoa</taxon>
        <taxon>Chordata</taxon>
        <taxon>Craniata</taxon>
        <taxon>Vertebrata</taxon>
        <taxon>Euteleostomi</taxon>
        <taxon>Lepidosauria</taxon>
        <taxon>Squamata</taxon>
        <taxon>Bifurcata</taxon>
        <taxon>Unidentata</taxon>
        <taxon>Episquamata</taxon>
        <taxon>Toxicofera</taxon>
        <taxon>Anguimorpha</taxon>
        <taxon>Paleoanguimorpha</taxon>
        <taxon>Varanoidea</taxon>
        <taxon>Varanidae</taxon>
        <taxon>Varanus</taxon>
    </lineage>
</organism>
<keyword evidence="1" id="KW-0343">GTPase activation</keyword>
<feature type="region of interest" description="Disordered" evidence="2">
    <location>
        <begin position="376"/>
        <end position="401"/>
    </location>
</feature>
<dbReference type="GO" id="GO:0007165">
    <property type="term" value="P:signal transduction"/>
    <property type="evidence" value="ECO:0007669"/>
    <property type="project" value="InterPro"/>
</dbReference>
<reference evidence="4" key="2">
    <citation type="submission" date="2025-09" db="UniProtKB">
        <authorList>
            <consortium name="Ensembl"/>
        </authorList>
    </citation>
    <scope>IDENTIFICATION</scope>
</reference>
<evidence type="ECO:0000256" key="2">
    <source>
        <dbReference type="SAM" id="MobiDB-lite"/>
    </source>
</evidence>
<dbReference type="FunFam" id="1.10.555.10:FF:000031">
    <property type="entry name" value="rho GTPase-activating protein 100F isoform X6"/>
    <property type="match status" value="1"/>
</dbReference>
<accession>A0A8D2JIV8</accession>
<sequence length="457" mass="51020">MKKLPELSRKLSVKGNSSHNSSDNSSLVKPSCQSIGHASLPSSGNIAATHQLAVKLEPRGLIYVKLTLLEQWENSLNGLDGDQEPVMFGVDARKVVEKENVGLMVPLLMKKCIMEIEKRGCQVVGLYRLCGSAAVKKELREAFEKDSKAVILCETQYPDINVITGVLKDYLRELPSPLITKQLYEAVLDAMVKKPLKMTANGCENDPSDSEHTVALLDCLPEVEKATLRMLLDHLKLVASYHEVNRMTCQNLAVCFGPVLLSQRQETTNHNNRVFTDSEELASALDFKKHIEVLHYLLQLWPDPILPQPSSMSYLRPKKQRPQMLNLSGTEMSRILRPRPARLDSPSSNRYAGDWSGCGESYFTGPKEALNEADYDDVPSEDAESGDDAGRVGGSETLLGQPNCMSKEHTFQAYLTMQTMDSTVNHRVNLKDLQESIDILIGNLERELNKNKFNVSY</sequence>
<dbReference type="GO" id="GO:0046578">
    <property type="term" value="P:regulation of Ras protein signal transduction"/>
    <property type="evidence" value="ECO:0007669"/>
    <property type="project" value="TreeGrafter"/>
</dbReference>
<dbReference type="Ensembl" id="ENSVKKT00000010113.1">
    <property type="protein sequence ID" value="ENSVKKP00000009867.1"/>
    <property type="gene ID" value="ENSVKKG00000006969.1"/>
</dbReference>
<dbReference type="InterPro" id="IPR057459">
    <property type="entry name" value="SYDE1/2_C2"/>
</dbReference>
<dbReference type="Proteomes" id="UP000694545">
    <property type="component" value="Unplaced"/>
</dbReference>
<dbReference type="PANTHER" id="PTHR46150">
    <property type="entry name" value="RHO GTPASE-ACTIVATING PROTEIN 100F"/>
    <property type="match status" value="1"/>
</dbReference>
<dbReference type="OMA" id="QLWPEPA"/>
<dbReference type="Pfam" id="PF00620">
    <property type="entry name" value="RhoGAP"/>
    <property type="match status" value="1"/>
</dbReference>
<dbReference type="GO" id="GO:0005096">
    <property type="term" value="F:GTPase activator activity"/>
    <property type="evidence" value="ECO:0007669"/>
    <property type="project" value="UniProtKB-KW"/>
</dbReference>
<protein>
    <submittedName>
        <fullName evidence="4">Synapse defective Rho GTPase homolog 2</fullName>
    </submittedName>
</protein>
<evidence type="ECO:0000259" key="3">
    <source>
        <dbReference type="PROSITE" id="PS50238"/>
    </source>
</evidence>
<dbReference type="Gene3D" id="1.10.555.10">
    <property type="entry name" value="Rho GTPase activation protein"/>
    <property type="match status" value="1"/>
</dbReference>
<feature type="compositionally biased region" description="Acidic residues" evidence="2">
    <location>
        <begin position="376"/>
        <end position="387"/>
    </location>
</feature>
<dbReference type="InterPro" id="IPR008936">
    <property type="entry name" value="Rho_GTPase_activation_prot"/>
</dbReference>
<evidence type="ECO:0000256" key="1">
    <source>
        <dbReference type="ARBA" id="ARBA00022468"/>
    </source>
</evidence>
<dbReference type="InterPro" id="IPR000198">
    <property type="entry name" value="RhoGAP_dom"/>
</dbReference>
<dbReference type="InterPro" id="IPR052118">
    <property type="entry name" value="Rho-GAP_regulator"/>
</dbReference>
<evidence type="ECO:0000313" key="4">
    <source>
        <dbReference type="Ensembl" id="ENSVKKP00000009867.1"/>
    </source>
</evidence>
<evidence type="ECO:0000313" key="5">
    <source>
        <dbReference type="Proteomes" id="UP000694545"/>
    </source>
</evidence>
<feature type="region of interest" description="Disordered" evidence="2">
    <location>
        <begin position="1"/>
        <end position="30"/>
    </location>
</feature>
<dbReference type="SUPFAM" id="SSF48350">
    <property type="entry name" value="GTPase activation domain, GAP"/>
    <property type="match status" value="1"/>
</dbReference>
<name>A0A8D2JIV8_VARKO</name>
<dbReference type="PANTHER" id="PTHR46150:SF1">
    <property type="entry name" value="RHO GTPASE-ACTIVATING PROTEIN SYDE2"/>
    <property type="match status" value="1"/>
</dbReference>
<feature type="compositionally biased region" description="Low complexity" evidence="2">
    <location>
        <begin position="16"/>
        <end position="26"/>
    </location>
</feature>
<reference evidence="4" key="1">
    <citation type="submission" date="2025-08" db="UniProtKB">
        <authorList>
            <consortium name="Ensembl"/>
        </authorList>
    </citation>
    <scope>IDENTIFICATION</scope>
</reference>
<dbReference type="GO" id="GO:0016477">
    <property type="term" value="P:cell migration"/>
    <property type="evidence" value="ECO:0007669"/>
    <property type="project" value="TreeGrafter"/>
</dbReference>
<proteinExistence type="predicted"/>
<feature type="domain" description="Rho-GAP" evidence="3">
    <location>
        <begin position="90"/>
        <end position="305"/>
    </location>
</feature>
<dbReference type="GO" id="GO:0097060">
    <property type="term" value="C:synaptic membrane"/>
    <property type="evidence" value="ECO:0007669"/>
    <property type="project" value="TreeGrafter"/>
</dbReference>
<dbReference type="SMART" id="SM00324">
    <property type="entry name" value="RhoGAP"/>
    <property type="match status" value="1"/>
</dbReference>
<keyword evidence="5" id="KW-1185">Reference proteome</keyword>
<dbReference type="Pfam" id="PF25336">
    <property type="entry name" value="C2_SYDE"/>
    <property type="match status" value="1"/>
</dbReference>
<dbReference type="PROSITE" id="PS50238">
    <property type="entry name" value="RHOGAP"/>
    <property type="match status" value="1"/>
</dbReference>